<protein>
    <recommendedName>
        <fullName evidence="3">Endonuclease/exonuclease/phosphatase domain-containing protein</fullName>
    </recommendedName>
</protein>
<evidence type="ECO:0008006" key="3">
    <source>
        <dbReference type="Google" id="ProtNLM"/>
    </source>
</evidence>
<evidence type="ECO:0000313" key="1">
    <source>
        <dbReference type="EMBL" id="CAC5397671.1"/>
    </source>
</evidence>
<sequence length="250" mass="28373">MDKDSSYEYGECLDLIHNIATKYLNTHAIILCGDLNGIILRTRNNKHDQLLKKFIQELNFTADKDKSDRQTFFHHSGQSLSQIDYIFSSKANLIKKYTIWNNSSSNVSAHVPVSVTTNIIIPTGVNKANKEIQTVHKLQWDQTNLPLYIESVQNEISKLQLTQKLSNSIQNITKALLTASNKAVPTKTIKLKGPKWKASPRVKKHLKNCKQLYSNGNLKANNQDTLSGNNLKQKRKISAVSKERNMLKID</sequence>
<dbReference type="Proteomes" id="UP000507470">
    <property type="component" value="Unassembled WGS sequence"/>
</dbReference>
<name>A0A6J8CPJ1_MYTCO</name>
<dbReference type="InterPro" id="IPR036691">
    <property type="entry name" value="Endo/exonu/phosph_ase_sf"/>
</dbReference>
<proteinExistence type="predicted"/>
<organism evidence="1 2">
    <name type="scientific">Mytilus coruscus</name>
    <name type="common">Sea mussel</name>
    <dbReference type="NCBI Taxonomy" id="42192"/>
    <lineage>
        <taxon>Eukaryota</taxon>
        <taxon>Metazoa</taxon>
        <taxon>Spiralia</taxon>
        <taxon>Lophotrochozoa</taxon>
        <taxon>Mollusca</taxon>
        <taxon>Bivalvia</taxon>
        <taxon>Autobranchia</taxon>
        <taxon>Pteriomorphia</taxon>
        <taxon>Mytilida</taxon>
        <taxon>Mytiloidea</taxon>
        <taxon>Mytilidae</taxon>
        <taxon>Mytilinae</taxon>
        <taxon>Mytilus</taxon>
    </lineage>
</organism>
<dbReference type="OrthoDB" id="10322364at2759"/>
<dbReference type="AlphaFoldDB" id="A0A6J8CPJ1"/>
<evidence type="ECO:0000313" key="2">
    <source>
        <dbReference type="Proteomes" id="UP000507470"/>
    </source>
</evidence>
<accession>A0A6J8CPJ1</accession>
<dbReference type="SUPFAM" id="SSF56219">
    <property type="entry name" value="DNase I-like"/>
    <property type="match status" value="1"/>
</dbReference>
<reference evidence="1 2" key="1">
    <citation type="submission" date="2020-06" db="EMBL/GenBank/DDBJ databases">
        <authorList>
            <person name="Li R."/>
            <person name="Bekaert M."/>
        </authorList>
    </citation>
    <scope>NUCLEOTIDE SEQUENCE [LARGE SCALE GENOMIC DNA]</scope>
    <source>
        <strain evidence="2">wild</strain>
    </source>
</reference>
<keyword evidence="2" id="KW-1185">Reference proteome</keyword>
<gene>
    <name evidence="1" type="ORF">MCOR_32091</name>
</gene>
<dbReference type="Gene3D" id="3.60.10.10">
    <property type="entry name" value="Endonuclease/exonuclease/phosphatase"/>
    <property type="match status" value="1"/>
</dbReference>
<dbReference type="EMBL" id="CACVKT020005753">
    <property type="protein sequence ID" value="CAC5397671.1"/>
    <property type="molecule type" value="Genomic_DNA"/>
</dbReference>